<keyword evidence="2 6" id="KW-0812">Transmembrane</keyword>
<dbReference type="SMART" id="SM00271">
    <property type="entry name" value="DnaJ"/>
    <property type="match status" value="1"/>
</dbReference>
<evidence type="ECO:0000256" key="3">
    <source>
        <dbReference type="ARBA" id="ARBA00022989"/>
    </source>
</evidence>
<feature type="domain" description="J" evidence="7">
    <location>
        <begin position="120"/>
        <end position="173"/>
    </location>
</feature>
<keyword evidence="9" id="KW-1185">Reference proteome</keyword>
<evidence type="ECO:0000256" key="1">
    <source>
        <dbReference type="ARBA" id="ARBA00004167"/>
    </source>
</evidence>
<evidence type="ECO:0000259" key="7">
    <source>
        <dbReference type="PROSITE" id="PS50076"/>
    </source>
</evidence>
<evidence type="ECO:0000313" key="8">
    <source>
        <dbReference type="EMBL" id="QJC27215.1"/>
    </source>
</evidence>
<keyword evidence="4 6" id="KW-0472">Membrane</keyword>
<comment type="similarity">
    <text evidence="5">Belongs to the TIM14 family.</text>
</comment>
<comment type="subcellular location">
    <subcellularLocation>
        <location evidence="1">Membrane</location>
        <topology evidence="1">Single-pass membrane protein</topology>
    </subcellularLocation>
</comment>
<feature type="transmembrane region" description="Helical" evidence="6">
    <location>
        <begin position="47"/>
        <end position="75"/>
    </location>
</feature>
<dbReference type="PROSITE" id="PS50076">
    <property type="entry name" value="DNAJ_2"/>
    <property type="match status" value="1"/>
</dbReference>
<name>A0A858PXA6_9RICK</name>
<dbReference type="KEGG" id="aplt:ANPL_00470"/>
<evidence type="ECO:0000313" key="9">
    <source>
        <dbReference type="Proteomes" id="UP000500930"/>
    </source>
</evidence>
<dbReference type="CDD" id="cd06257">
    <property type="entry name" value="DnaJ"/>
    <property type="match status" value="1"/>
</dbReference>
<sequence length="173" mass="19466">MGVSSICININKPCNATNQGGIIHAAAPIERLSVVWYVKQIKFLSGMLLAVFVLMCVIGAVFLLPIILAVVLFFLNRNNLMRAHYTEDFRTIFNKVMNDMQNKAHEAPHRRSDNTLSRKEAFEILGLSQDAPREQIVAAYHRLMKNAHPDKGGSAYFAQKLNQARDKLLGQNK</sequence>
<dbReference type="Gene3D" id="1.10.287.110">
    <property type="entry name" value="DnaJ domain"/>
    <property type="match status" value="1"/>
</dbReference>
<reference evidence="8 9" key="1">
    <citation type="journal article" date="2020" name="Pathogens">
        <title>First Whole Genome Sequence of Anaplasma platys, an Obligate Intracellular Rickettsial Pathogen of Dogs.</title>
        <authorList>
            <person name="Llanes A."/>
            <person name="Rajeev S."/>
        </authorList>
    </citation>
    <scope>NUCLEOTIDE SEQUENCE [LARGE SCALE GENOMIC DNA]</scope>
    <source>
        <strain evidence="8 9">S3</strain>
    </source>
</reference>
<dbReference type="PANTHER" id="PTHR12763:SF28">
    <property type="entry name" value="GEO10507P1-RELATED"/>
    <property type="match status" value="1"/>
</dbReference>
<evidence type="ECO:0000256" key="6">
    <source>
        <dbReference type="SAM" id="Phobius"/>
    </source>
</evidence>
<keyword evidence="3 6" id="KW-1133">Transmembrane helix</keyword>
<dbReference type="AlphaFoldDB" id="A0A858PXA6"/>
<dbReference type="SUPFAM" id="SSF46565">
    <property type="entry name" value="Chaperone J-domain"/>
    <property type="match status" value="1"/>
</dbReference>
<dbReference type="InterPro" id="IPR001623">
    <property type="entry name" value="DnaJ_domain"/>
</dbReference>
<dbReference type="InterPro" id="IPR036869">
    <property type="entry name" value="J_dom_sf"/>
</dbReference>
<gene>
    <name evidence="8" type="ORF">ANPL_00470</name>
</gene>
<dbReference type="EMBL" id="CP046391">
    <property type="protein sequence ID" value="QJC27215.1"/>
    <property type="molecule type" value="Genomic_DNA"/>
</dbReference>
<evidence type="ECO:0000256" key="2">
    <source>
        <dbReference type="ARBA" id="ARBA00022692"/>
    </source>
</evidence>
<dbReference type="PANTHER" id="PTHR12763">
    <property type="match status" value="1"/>
</dbReference>
<proteinExistence type="inferred from homology"/>
<evidence type="ECO:0000256" key="4">
    <source>
        <dbReference type="ARBA" id="ARBA00023136"/>
    </source>
</evidence>
<dbReference type="GO" id="GO:0016020">
    <property type="term" value="C:membrane"/>
    <property type="evidence" value="ECO:0007669"/>
    <property type="project" value="UniProtKB-SubCell"/>
</dbReference>
<organism evidence="8 9">
    <name type="scientific">Anaplasma platys</name>
    <dbReference type="NCBI Taxonomy" id="949"/>
    <lineage>
        <taxon>Bacteria</taxon>
        <taxon>Pseudomonadati</taxon>
        <taxon>Pseudomonadota</taxon>
        <taxon>Alphaproteobacteria</taxon>
        <taxon>Rickettsiales</taxon>
        <taxon>Anaplasmataceae</taxon>
        <taxon>Anaplasma</taxon>
    </lineage>
</organism>
<accession>A0A858PXA6</accession>
<dbReference type="Pfam" id="PF00226">
    <property type="entry name" value="DnaJ"/>
    <property type="match status" value="1"/>
</dbReference>
<evidence type="ECO:0000256" key="5">
    <source>
        <dbReference type="ARBA" id="ARBA00038105"/>
    </source>
</evidence>
<dbReference type="Proteomes" id="UP000500930">
    <property type="component" value="Chromosome"/>
</dbReference>
<protein>
    <submittedName>
        <fullName evidence="8">Molecular chaperone DnaJ</fullName>
    </submittedName>
</protein>